<dbReference type="Pfam" id="PF00078">
    <property type="entry name" value="RVT_1"/>
    <property type="match status" value="1"/>
</dbReference>
<proteinExistence type="predicted"/>
<protein>
    <recommendedName>
        <fullName evidence="1">Reverse transcriptase domain-containing protein</fullName>
    </recommendedName>
</protein>
<accession>A0ABQ8SGV0</accession>
<dbReference type="EMBL" id="JAJSOF020000027">
    <property type="protein sequence ID" value="KAJ4433317.1"/>
    <property type="molecule type" value="Genomic_DNA"/>
</dbReference>
<gene>
    <name evidence="2" type="ORF">ANN_15576</name>
</gene>
<feature type="domain" description="Reverse transcriptase" evidence="1">
    <location>
        <begin position="1"/>
        <end position="103"/>
    </location>
</feature>
<organism evidence="2 3">
    <name type="scientific">Periplaneta americana</name>
    <name type="common">American cockroach</name>
    <name type="synonym">Blatta americana</name>
    <dbReference type="NCBI Taxonomy" id="6978"/>
    <lineage>
        <taxon>Eukaryota</taxon>
        <taxon>Metazoa</taxon>
        <taxon>Ecdysozoa</taxon>
        <taxon>Arthropoda</taxon>
        <taxon>Hexapoda</taxon>
        <taxon>Insecta</taxon>
        <taxon>Pterygota</taxon>
        <taxon>Neoptera</taxon>
        <taxon>Polyneoptera</taxon>
        <taxon>Dictyoptera</taxon>
        <taxon>Blattodea</taxon>
        <taxon>Blattoidea</taxon>
        <taxon>Blattidae</taxon>
        <taxon>Blattinae</taxon>
        <taxon>Periplaneta</taxon>
    </lineage>
</organism>
<dbReference type="PANTHER" id="PTHR46060">
    <property type="entry name" value="MARINER MOS1 TRANSPOSASE-LIKE PROTEIN"/>
    <property type="match status" value="1"/>
</dbReference>
<evidence type="ECO:0000313" key="2">
    <source>
        <dbReference type="EMBL" id="KAJ4433317.1"/>
    </source>
</evidence>
<evidence type="ECO:0000313" key="3">
    <source>
        <dbReference type="Proteomes" id="UP001148838"/>
    </source>
</evidence>
<dbReference type="SUPFAM" id="SSF56672">
    <property type="entry name" value="DNA/RNA polymerases"/>
    <property type="match status" value="1"/>
</dbReference>
<keyword evidence="3" id="KW-1185">Reference proteome</keyword>
<dbReference type="InterPro" id="IPR036397">
    <property type="entry name" value="RNaseH_sf"/>
</dbReference>
<dbReference type="PROSITE" id="PS50878">
    <property type="entry name" value="RT_POL"/>
    <property type="match status" value="1"/>
</dbReference>
<dbReference type="InterPro" id="IPR000477">
    <property type="entry name" value="RT_dom"/>
</dbReference>
<dbReference type="InterPro" id="IPR052709">
    <property type="entry name" value="Transposase-MT_Hybrid"/>
</dbReference>
<dbReference type="Proteomes" id="UP001148838">
    <property type="component" value="Unassembled WGS sequence"/>
</dbReference>
<dbReference type="PANTHER" id="PTHR46060:SF1">
    <property type="entry name" value="MARINER MOS1 TRANSPOSASE-LIKE PROTEIN"/>
    <property type="match status" value="1"/>
</dbReference>
<dbReference type="InterPro" id="IPR043502">
    <property type="entry name" value="DNA/RNA_pol_sf"/>
</dbReference>
<comment type="caution">
    <text evidence="2">The sequence shown here is derived from an EMBL/GenBank/DDBJ whole genome shotgun (WGS) entry which is preliminary data.</text>
</comment>
<dbReference type="Gene3D" id="3.30.420.10">
    <property type="entry name" value="Ribonuclease H-like superfamily/Ribonuclease H"/>
    <property type="match status" value="1"/>
</dbReference>
<name>A0ABQ8SGV0_PERAM</name>
<reference evidence="2 3" key="1">
    <citation type="journal article" date="2022" name="Allergy">
        <title>Genome assembly and annotation of Periplaneta americana reveal a comprehensive cockroach allergen profile.</title>
        <authorList>
            <person name="Wang L."/>
            <person name="Xiong Q."/>
            <person name="Saelim N."/>
            <person name="Wang L."/>
            <person name="Nong W."/>
            <person name="Wan A.T."/>
            <person name="Shi M."/>
            <person name="Liu X."/>
            <person name="Cao Q."/>
            <person name="Hui J.H.L."/>
            <person name="Sookrung N."/>
            <person name="Leung T.F."/>
            <person name="Tungtrongchitr A."/>
            <person name="Tsui S.K.W."/>
        </authorList>
    </citation>
    <scope>NUCLEOTIDE SEQUENCE [LARGE SCALE GENOMIC DNA]</scope>
    <source>
        <strain evidence="2">PWHHKU_190912</strain>
    </source>
</reference>
<sequence>MEIKIHCGLKQGDALSPLLFNFALEYVIRKVQDNRQGLELKGLHQLLVYADDVNMLEENPQTIRENMEISLEASKAIDLEVNPEKTKPGLGLRTVRVIVEYSIMMMIMMREDRRTREKLLVPALSTNSFVTQARVEHRPPMVERDANHSTMDDKERYGGFDPVDVREALPYKTVARWVRAFNDCRDRVENMARLGRPSVSKEEVQAVSTLLENDRRQTVLELAQEIGISHLTVFRILKNRLTQDNARAHTPTDLYRRCGREVLFHPPHSPDLSPRDYDLIPKMKEPLRDFRFRTVPDILQAVGRSIRNITEQEMLQGYYDFHIAGNKL</sequence>
<evidence type="ECO:0000259" key="1">
    <source>
        <dbReference type="PROSITE" id="PS50878"/>
    </source>
</evidence>